<evidence type="ECO:0000313" key="3">
    <source>
        <dbReference type="EMBL" id="DAD69794.1"/>
    </source>
</evidence>
<evidence type="ECO:0000256" key="1">
    <source>
        <dbReference type="SAM" id="MobiDB-lite"/>
    </source>
</evidence>
<protein>
    <recommendedName>
        <fullName evidence="2">Lin1244/Lin1753-like N-terminal domain-containing protein</fullName>
    </recommendedName>
</protein>
<feature type="compositionally biased region" description="Basic and acidic residues" evidence="1">
    <location>
        <begin position="389"/>
        <end position="398"/>
    </location>
</feature>
<organism evidence="3">
    <name type="scientific">Siphoviridae sp. ctfYP22</name>
    <dbReference type="NCBI Taxonomy" id="2827584"/>
    <lineage>
        <taxon>Viruses</taxon>
        <taxon>Duplodnaviria</taxon>
        <taxon>Heunggongvirae</taxon>
        <taxon>Uroviricota</taxon>
        <taxon>Caudoviricetes</taxon>
    </lineage>
</organism>
<dbReference type="InterPro" id="IPR025400">
    <property type="entry name" value="Lin1244/Lin1753-like_N"/>
</dbReference>
<evidence type="ECO:0000259" key="2">
    <source>
        <dbReference type="Pfam" id="PF14297"/>
    </source>
</evidence>
<feature type="compositionally biased region" description="Basic and acidic residues" evidence="1">
    <location>
        <begin position="405"/>
        <end position="429"/>
    </location>
</feature>
<feature type="domain" description="Lin1244/Lin1753-like N-terminal" evidence="2">
    <location>
        <begin position="6"/>
        <end position="84"/>
    </location>
</feature>
<feature type="compositionally biased region" description="Basic and acidic residues" evidence="1">
    <location>
        <begin position="131"/>
        <end position="187"/>
    </location>
</feature>
<sequence length="429" mass="47995">MCKHKYIPLDIFAMQDAKIEALTAEHGMAGWGIYTALLLKLAQQDEDGYTYPNNAKRLANILPKRPRAEVVRSTIEDFGLFEIATDEDGVEYFYSPRLTSHLSTLGGADKKQGEEAAPKKRSYNVSQAVKEGLDRAREAKRNRSKVEDESRKVESKVETKVESKVEVKTGKSRKVEKAETKVDESREGASTLPSTFSSTLGGTIGGVNTPLKEKDKIEDEEESIPQTPRGGFEIAQKEIDAIEDPALRAMVSSLMYPNSDMRDFGKVWRALYEEATAGDDGFAKSSILSQAICRDGHELFMALMPDRPDGNAKERPTVATTLNAIAQFRKMMAEAKASTFLRGNRAMASLSWLVKPDNFAKVVEGCYRDNHASKPSSPPPASQNYSNHMWDEVKKEQEQAEESEEMKAYKDSVLKRVRREGEHQKNQQQ</sequence>
<accession>A0A8S5LIL8</accession>
<feature type="region of interest" description="Disordered" evidence="1">
    <location>
        <begin position="370"/>
        <end position="429"/>
    </location>
</feature>
<proteinExistence type="predicted"/>
<name>A0A8S5LIL8_9CAUD</name>
<dbReference type="Pfam" id="PF14297">
    <property type="entry name" value="Lin1244_N"/>
    <property type="match status" value="1"/>
</dbReference>
<reference evidence="3" key="1">
    <citation type="journal article" date="2021" name="Proc. Natl. Acad. Sci. U.S.A.">
        <title>A Catalog of Tens of Thousands of Viruses from Human Metagenomes Reveals Hidden Associations with Chronic Diseases.</title>
        <authorList>
            <person name="Tisza M.J."/>
            <person name="Buck C.B."/>
        </authorList>
    </citation>
    <scope>NUCLEOTIDE SEQUENCE</scope>
    <source>
        <strain evidence="3">CtfYP22</strain>
    </source>
</reference>
<feature type="region of interest" description="Disordered" evidence="1">
    <location>
        <begin position="128"/>
        <end position="210"/>
    </location>
</feature>
<dbReference type="EMBL" id="BK015856">
    <property type="protein sequence ID" value="DAD69794.1"/>
    <property type="molecule type" value="Genomic_DNA"/>
</dbReference>
<feature type="compositionally biased region" description="Polar residues" evidence="1">
    <location>
        <begin position="191"/>
        <end position="201"/>
    </location>
</feature>